<proteinExistence type="predicted"/>
<name>A0AAD9NKY1_RIDPI</name>
<accession>A0AAD9NKY1</accession>
<evidence type="ECO:0000256" key="2">
    <source>
        <dbReference type="ARBA" id="ARBA00022676"/>
    </source>
</evidence>
<evidence type="ECO:0000256" key="3">
    <source>
        <dbReference type="ARBA" id="ARBA00022679"/>
    </source>
</evidence>
<dbReference type="AlphaFoldDB" id="A0AAD9NKY1"/>
<dbReference type="InterPro" id="IPR056576">
    <property type="entry name" value="MGAT4_A/B/C_C"/>
</dbReference>
<evidence type="ECO:0000313" key="7">
    <source>
        <dbReference type="Proteomes" id="UP001209878"/>
    </source>
</evidence>
<protein>
    <submittedName>
        <fullName evidence="6">Uncharacterized protein</fullName>
    </submittedName>
</protein>
<keyword evidence="7" id="KW-1185">Reference proteome</keyword>
<dbReference type="Pfam" id="PF23524">
    <property type="entry name" value="MGAT4A_C"/>
    <property type="match status" value="1"/>
</dbReference>
<evidence type="ECO:0000313" key="6">
    <source>
        <dbReference type="EMBL" id="KAK2172091.1"/>
    </source>
</evidence>
<dbReference type="PANTHER" id="PTHR12062">
    <property type="entry name" value="N-ACETYLGLUCOSAMINYLTRANSFERASE VI"/>
    <property type="match status" value="1"/>
</dbReference>
<organism evidence="6 7">
    <name type="scientific">Ridgeia piscesae</name>
    <name type="common">Tubeworm</name>
    <dbReference type="NCBI Taxonomy" id="27915"/>
    <lineage>
        <taxon>Eukaryota</taxon>
        <taxon>Metazoa</taxon>
        <taxon>Spiralia</taxon>
        <taxon>Lophotrochozoa</taxon>
        <taxon>Annelida</taxon>
        <taxon>Polychaeta</taxon>
        <taxon>Sedentaria</taxon>
        <taxon>Canalipalpata</taxon>
        <taxon>Sabellida</taxon>
        <taxon>Siboglinidae</taxon>
        <taxon>Ridgeia</taxon>
    </lineage>
</organism>
<dbReference type="Proteomes" id="UP001209878">
    <property type="component" value="Unassembled WGS sequence"/>
</dbReference>
<keyword evidence="3" id="KW-0808">Transferase</keyword>
<comment type="pathway">
    <text evidence="1">Protein modification; protein glycosylation.</text>
</comment>
<dbReference type="GO" id="GO:0008375">
    <property type="term" value="F:acetylglucosaminyltransferase activity"/>
    <property type="evidence" value="ECO:0007669"/>
    <property type="project" value="TreeGrafter"/>
</dbReference>
<evidence type="ECO:0000259" key="5">
    <source>
        <dbReference type="Pfam" id="PF23524"/>
    </source>
</evidence>
<dbReference type="GO" id="GO:0005795">
    <property type="term" value="C:Golgi stack"/>
    <property type="evidence" value="ECO:0007669"/>
    <property type="project" value="TreeGrafter"/>
</dbReference>
<dbReference type="Pfam" id="PF04666">
    <property type="entry name" value="MGAT4_cons"/>
    <property type="match status" value="1"/>
</dbReference>
<feature type="domain" description="MGAT4 A/B/C C-terminal" evidence="5">
    <location>
        <begin position="299"/>
        <end position="440"/>
    </location>
</feature>
<dbReference type="GO" id="GO:0005793">
    <property type="term" value="C:endoplasmic reticulum-Golgi intermediate compartment"/>
    <property type="evidence" value="ECO:0007669"/>
    <property type="project" value="TreeGrafter"/>
</dbReference>
<dbReference type="PANTHER" id="PTHR12062:SF9">
    <property type="entry name" value="ALPHA-1,3-MANNOSYL-GLYCOPROTEIN 4-BETA-N-ACETYLGLUCOSAMINYLTRANSFERASE A, ISOFORM A"/>
    <property type="match status" value="1"/>
</dbReference>
<reference evidence="6" key="1">
    <citation type="journal article" date="2023" name="Mol. Biol. Evol.">
        <title>Third-Generation Sequencing Reveals the Adaptive Role of the Epigenome in Three Deep-Sea Polychaetes.</title>
        <authorList>
            <person name="Perez M."/>
            <person name="Aroh O."/>
            <person name="Sun Y."/>
            <person name="Lan Y."/>
            <person name="Juniper S.K."/>
            <person name="Young C.R."/>
            <person name="Angers B."/>
            <person name="Qian P.Y."/>
        </authorList>
    </citation>
    <scope>NUCLEOTIDE SEQUENCE</scope>
    <source>
        <strain evidence="6">R07B-5</strain>
    </source>
</reference>
<dbReference type="GO" id="GO:0005783">
    <property type="term" value="C:endoplasmic reticulum"/>
    <property type="evidence" value="ECO:0007669"/>
    <property type="project" value="TreeGrafter"/>
</dbReference>
<comment type="caution">
    <text evidence="6">The sequence shown here is derived from an EMBL/GenBank/DDBJ whole genome shotgun (WGS) entry which is preliminary data.</text>
</comment>
<keyword evidence="2" id="KW-0328">Glycosyltransferase</keyword>
<gene>
    <name evidence="6" type="ORF">NP493_994g02033</name>
</gene>
<dbReference type="InterPro" id="IPR057279">
    <property type="entry name" value="MGAT4"/>
</dbReference>
<sequence length="442" mass="50847">MGNTEVQPIDMYYYLPHLLGKPQGLNPAFKLSRGRTGVSIVMGIPTIARPTGGYLLQTISSLIMNLDEREKEDCLIIIFIAEMNNTAYVKSTAASIKSTFPLALASGLLEVIAPSPFYYPNLDNIKQTHGDSKERTKWRTKQNLDYAFLMLYCRGRGRYYVQLEDDVVTKPGYLTTMQKFVQNQKTSDWLLLEFSQLGFIGKLFKTYNLPWVVEFFLMFFKDKPIDWLLDNIFYVKYCSPEHDMKHCARMTAEYRRRYKPSLFQHIGVQSSLKGKVQKLKDKDFRSRVGKTVNYINPNAEVSTTLGVYKRFSFDKVYMGENFFWATQPQRGDVIYIKFLPPVAIDKYVFRSGAPEHPGDKFYNTTVEILPEDHVNKKEGVLDNMSHSHQYRMTDDLYLVVGEFIGTSGVAEGMVNRTVGKVAVLRLVVQYPSASWVILNEVR</sequence>
<dbReference type="GO" id="GO:0006487">
    <property type="term" value="P:protein N-linked glycosylation"/>
    <property type="evidence" value="ECO:0007669"/>
    <property type="project" value="TreeGrafter"/>
</dbReference>
<evidence type="ECO:0000259" key="4">
    <source>
        <dbReference type="Pfam" id="PF04666"/>
    </source>
</evidence>
<dbReference type="InterPro" id="IPR006759">
    <property type="entry name" value="Glyco_transf_54"/>
</dbReference>
<feature type="domain" description="MGAT4 conserved region" evidence="4">
    <location>
        <begin position="10"/>
        <end position="284"/>
    </location>
</feature>
<dbReference type="EMBL" id="JAODUO010000994">
    <property type="protein sequence ID" value="KAK2172091.1"/>
    <property type="molecule type" value="Genomic_DNA"/>
</dbReference>
<evidence type="ECO:0000256" key="1">
    <source>
        <dbReference type="ARBA" id="ARBA00004922"/>
    </source>
</evidence>